<dbReference type="EMBL" id="FLQY01000137">
    <property type="protein sequence ID" value="SBT07510.1"/>
    <property type="molecule type" value="Genomic_DNA"/>
</dbReference>
<dbReference type="InterPro" id="IPR021136">
    <property type="entry name" value="Flagellar_hook_control-like_C"/>
</dbReference>
<keyword evidence="3" id="KW-0969">Cilium</keyword>
<evidence type="ECO:0000313" key="4">
    <source>
        <dbReference type="Proteomes" id="UP000199600"/>
    </source>
</evidence>
<dbReference type="InterPro" id="IPR052563">
    <property type="entry name" value="FliK"/>
</dbReference>
<dbReference type="Gene3D" id="3.30.750.140">
    <property type="match status" value="1"/>
</dbReference>
<dbReference type="AlphaFoldDB" id="A0A1A8XQV6"/>
<gene>
    <name evidence="3" type="ORF">PROAA_2210012</name>
</gene>
<sequence length="339" mass="34137">MSVTIVSTLPNQTQATAADSVAGDDNSVAGLDFASLLFGQLAPIVAEALPNAVARTPLPATEPAATDDASLIAGLVVAPQEAGLNGSVSLPDAGKIDKASTDSISALQVPLAAGANPKPEGKTGALGSESEVSQAPTVDNKPAKFAVDPLASTRAEQVVSGKTSADALPNSAMALTGNTPGIAGNLPAQSTVSLPIPTPVRDQAWAGDFSQKIMWLTTNNKHTAQLSLNPPQMGPIEVSVNLDKGNAVVSFVSANGDTRQAIESALPKLREMFATAGIELGQTNVSAQSSGQHAGGWEGGRNSSAGMADRAILVADSAGALQGRAFSVSRGNGLIDIFA</sequence>
<keyword evidence="3" id="KW-0282">Flagellum</keyword>
<evidence type="ECO:0000313" key="3">
    <source>
        <dbReference type="EMBL" id="SBT07510.1"/>
    </source>
</evidence>
<dbReference type="Pfam" id="PF02120">
    <property type="entry name" value="Flg_hook"/>
    <property type="match status" value="1"/>
</dbReference>
<keyword evidence="3" id="KW-0966">Cell projection</keyword>
<dbReference type="PANTHER" id="PTHR37533">
    <property type="entry name" value="FLAGELLAR HOOK-LENGTH CONTROL PROTEIN"/>
    <property type="match status" value="1"/>
</dbReference>
<dbReference type="Proteomes" id="UP000199600">
    <property type="component" value="Unassembled WGS sequence"/>
</dbReference>
<organism evidence="3 4">
    <name type="scientific">Candidatus Propionivibrio aalborgensis</name>
    <dbReference type="NCBI Taxonomy" id="1860101"/>
    <lineage>
        <taxon>Bacteria</taxon>
        <taxon>Pseudomonadati</taxon>
        <taxon>Pseudomonadota</taxon>
        <taxon>Betaproteobacteria</taxon>
        <taxon>Rhodocyclales</taxon>
        <taxon>Rhodocyclaceae</taxon>
        <taxon>Propionivibrio</taxon>
    </lineage>
</organism>
<dbReference type="PANTHER" id="PTHR37533:SF2">
    <property type="entry name" value="FLAGELLAR HOOK-LENGTH CONTROL PROTEIN"/>
    <property type="match status" value="1"/>
</dbReference>
<evidence type="ECO:0000259" key="2">
    <source>
        <dbReference type="Pfam" id="PF02120"/>
    </source>
</evidence>
<feature type="domain" description="Flagellar hook-length control protein-like C-terminal" evidence="2">
    <location>
        <begin position="211"/>
        <end position="292"/>
    </location>
</feature>
<protein>
    <submittedName>
        <fullName evidence="3">Putative Flagellar hook-length control protein</fullName>
    </submittedName>
</protein>
<evidence type="ECO:0000256" key="1">
    <source>
        <dbReference type="SAM" id="MobiDB-lite"/>
    </source>
</evidence>
<name>A0A1A8XQV6_9RHOO</name>
<keyword evidence="4" id="KW-1185">Reference proteome</keyword>
<dbReference type="CDD" id="cd17470">
    <property type="entry name" value="T3SS_Flik_C"/>
    <property type="match status" value="1"/>
</dbReference>
<feature type="region of interest" description="Disordered" evidence="1">
    <location>
        <begin position="112"/>
        <end position="138"/>
    </location>
</feature>
<accession>A0A1A8XQV6</accession>
<reference evidence="3 4" key="1">
    <citation type="submission" date="2016-06" db="EMBL/GenBank/DDBJ databases">
        <authorList>
            <person name="Kjaerup R.B."/>
            <person name="Dalgaard T.S."/>
            <person name="Juul-Madsen H.R."/>
        </authorList>
    </citation>
    <scope>NUCLEOTIDE SEQUENCE [LARGE SCALE GENOMIC DNA]</scope>
    <source>
        <strain evidence="3">2</strain>
    </source>
</reference>
<dbReference type="InterPro" id="IPR038610">
    <property type="entry name" value="FliK-like_C_sf"/>
</dbReference>
<proteinExistence type="predicted"/>
<dbReference type="RefSeq" id="WP_186410905.1">
    <property type="nucleotide sequence ID" value="NZ_FLQY01000137.1"/>
</dbReference>